<evidence type="ECO:0000313" key="1">
    <source>
        <dbReference type="EMBL" id="CAB3784603.1"/>
    </source>
</evidence>
<sequence length="90" mass="10150">MNTEIERAMCQRYLSGLAARDHASPLVLAELAWQRRAEIEARHQKELVEALTELVGWVPGRAGWHTDAPLKAVERAREVLAKFSDQEVTA</sequence>
<accession>A0A6S7B1D4</accession>
<proteinExistence type="predicted"/>
<gene>
    <name evidence="1" type="ORF">LMG28138_01842</name>
</gene>
<dbReference type="RefSeq" id="WP_175104442.1">
    <property type="nucleotide sequence ID" value="NZ_CADIKM010000006.1"/>
</dbReference>
<dbReference type="EMBL" id="CADIKM010000006">
    <property type="protein sequence ID" value="CAB3784603.1"/>
    <property type="molecule type" value="Genomic_DNA"/>
</dbReference>
<name>A0A6S7B1D4_9BURK</name>
<dbReference type="Proteomes" id="UP000494115">
    <property type="component" value="Unassembled WGS sequence"/>
</dbReference>
<evidence type="ECO:0000313" key="2">
    <source>
        <dbReference type="Proteomes" id="UP000494115"/>
    </source>
</evidence>
<protein>
    <submittedName>
        <fullName evidence="1">Uncharacterized protein</fullName>
    </submittedName>
</protein>
<organism evidence="1 2">
    <name type="scientific">Pararobbsia alpina</name>
    <dbReference type="NCBI Taxonomy" id="621374"/>
    <lineage>
        <taxon>Bacteria</taxon>
        <taxon>Pseudomonadati</taxon>
        <taxon>Pseudomonadota</taxon>
        <taxon>Betaproteobacteria</taxon>
        <taxon>Burkholderiales</taxon>
        <taxon>Burkholderiaceae</taxon>
        <taxon>Pararobbsia</taxon>
    </lineage>
</organism>
<keyword evidence="2" id="KW-1185">Reference proteome</keyword>
<reference evidence="1 2" key="1">
    <citation type="submission" date="2020-04" db="EMBL/GenBank/DDBJ databases">
        <authorList>
            <person name="De Canck E."/>
        </authorList>
    </citation>
    <scope>NUCLEOTIDE SEQUENCE [LARGE SCALE GENOMIC DNA]</scope>
    <source>
        <strain evidence="1 2">LMG 28138</strain>
    </source>
</reference>
<dbReference type="AlphaFoldDB" id="A0A6S7B1D4"/>